<dbReference type="GO" id="GO:0004016">
    <property type="term" value="F:adenylate cyclase activity"/>
    <property type="evidence" value="ECO:0007669"/>
    <property type="project" value="TreeGrafter"/>
</dbReference>
<dbReference type="AlphaFoldDB" id="A0A3N0GNS4"/>
<dbReference type="GO" id="GO:0005737">
    <property type="term" value="C:cytoplasm"/>
    <property type="evidence" value="ECO:0007669"/>
    <property type="project" value="TreeGrafter"/>
</dbReference>
<gene>
    <name evidence="4" type="ORF">EFL26_14115</name>
</gene>
<dbReference type="Pfam" id="PF13191">
    <property type="entry name" value="AAA_16"/>
    <property type="match status" value="1"/>
</dbReference>
<dbReference type="PANTHER" id="PTHR16305:SF35">
    <property type="entry name" value="TRANSCRIPTIONAL ACTIVATOR DOMAIN"/>
    <property type="match status" value="1"/>
</dbReference>
<dbReference type="SMART" id="SM00421">
    <property type="entry name" value="HTH_LUXR"/>
    <property type="match status" value="1"/>
</dbReference>
<keyword evidence="2" id="KW-0067">ATP-binding</keyword>
<dbReference type="CDD" id="cd06170">
    <property type="entry name" value="LuxR_C_like"/>
    <property type="match status" value="1"/>
</dbReference>
<keyword evidence="5" id="KW-1185">Reference proteome</keyword>
<dbReference type="PANTHER" id="PTHR16305">
    <property type="entry name" value="TESTICULAR SOLUBLE ADENYLYL CYCLASE"/>
    <property type="match status" value="1"/>
</dbReference>
<dbReference type="GO" id="GO:0005524">
    <property type="term" value="F:ATP binding"/>
    <property type="evidence" value="ECO:0007669"/>
    <property type="project" value="UniProtKB-KW"/>
</dbReference>
<dbReference type="InterPro" id="IPR011990">
    <property type="entry name" value="TPR-like_helical_dom_sf"/>
</dbReference>
<evidence type="ECO:0000313" key="4">
    <source>
        <dbReference type="EMBL" id="RNM14069.1"/>
    </source>
</evidence>
<dbReference type="Proteomes" id="UP000279994">
    <property type="component" value="Unassembled WGS sequence"/>
</dbReference>
<dbReference type="Pfam" id="PF00196">
    <property type="entry name" value="GerE"/>
    <property type="match status" value="1"/>
</dbReference>
<dbReference type="EMBL" id="RJSF01000040">
    <property type="protein sequence ID" value="RNM14069.1"/>
    <property type="molecule type" value="Genomic_DNA"/>
</dbReference>
<dbReference type="Gene3D" id="1.25.40.10">
    <property type="entry name" value="Tetratricopeptide repeat domain"/>
    <property type="match status" value="1"/>
</dbReference>
<dbReference type="RefSeq" id="WP_123223475.1">
    <property type="nucleotide sequence ID" value="NZ_RJSF01000040.1"/>
</dbReference>
<dbReference type="SUPFAM" id="SSF48452">
    <property type="entry name" value="TPR-like"/>
    <property type="match status" value="2"/>
</dbReference>
<dbReference type="InterPro" id="IPR036388">
    <property type="entry name" value="WH-like_DNA-bd_sf"/>
</dbReference>
<dbReference type="PRINTS" id="PR00038">
    <property type="entry name" value="HTHLUXR"/>
</dbReference>
<dbReference type="PROSITE" id="PS50043">
    <property type="entry name" value="HTH_LUXR_2"/>
    <property type="match status" value="1"/>
</dbReference>
<dbReference type="InterPro" id="IPR041664">
    <property type="entry name" value="AAA_16"/>
</dbReference>
<dbReference type="SUPFAM" id="SSF46894">
    <property type="entry name" value="C-terminal effector domain of the bipartite response regulators"/>
    <property type="match status" value="1"/>
</dbReference>
<evidence type="ECO:0000259" key="3">
    <source>
        <dbReference type="PROSITE" id="PS50043"/>
    </source>
</evidence>
<evidence type="ECO:0000256" key="2">
    <source>
        <dbReference type="ARBA" id="ARBA00022840"/>
    </source>
</evidence>
<proteinExistence type="predicted"/>
<organism evidence="4 5">
    <name type="scientific">Nocardioides pocheonensis</name>
    <dbReference type="NCBI Taxonomy" id="661485"/>
    <lineage>
        <taxon>Bacteria</taxon>
        <taxon>Bacillati</taxon>
        <taxon>Actinomycetota</taxon>
        <taxon>Actinomycetes</taxon>
        <taxon>Propionibacteriales</taxon>
        <taxon>Nocardioidaceae</taxon>
        <taxon>Nocardioides</taxon>
    </lineage>
</organism>
<dbReference type="InterPro" id="IPR000792">
    <property type="entry name" value="Tscrpt_reg_LuxR_C"/>
</dbReference>
<dbReference type="GO" id="GO:0003677">
    <property type="term" value="F:DNA binding"/>
    <property type="evidence" value="ECO:0007669"/>
    <property type="project" value="InterPro"/>
</dbReference>
<keyword evidence="1" id="KW-0547">Nucleotide-binding</keyword>
<name>A0A3N0GNS4_9ACTN</name>
<dbReference type="InterPro" id="IPR016032">
    <property type="entry name" value="Sig_transdc_resp-reg_C-effctor"/>
</dbReference>
<dbReference type="Gene3D" id="1.10.10.10">
    <property type="entry name" value="Winged helix-like DNA-binding domain superfamily/Winged helix DNA-binding domain"/>
    <property type="match status" value="1"/>
</dbReference>
<protein>
    <recommendedName>
        <fullName evidence="3">HTH luxR-type domain-containing protein</fullName>
    </recommendedName>
</protein>
<dbReference type="InterPro" id="IPR027417">
    <property type="entry name" value="P-loop_NTPase"/>
</dbReference>
<dbReference type="GO" id="GO:0006355">
    <property type="term" value="P:regulation of DNA-templated transcription"/>
    <property type="evidence" value="ECO:0007669"/>
    <property type="project" value="InterPro"/>
</dbReference>
<evidence type="ECO:0000313" key="5">
    <source>
        <dbReference type="Proteomes" id="UP000279994"/>
    </source>
</evidence>
<accession>A0A3N0GNS4</accession>
<evidence type="ECO:0000256" key="1">
    <source>
        <dbReference type="ARBA" id="ARBA00022741"/>
    </source>
</evidence>
<reference evidence="4 5" key="1">
    <citation type="submission" date="2018-11" db="EMBL/GenBank/DDBJ databases">
        <authorList>
            <person name="Li F."/>
        </authorList>
    </citation>
    <scope>NUCLEOTIDE SEQUENCE [LARGE SCALE GENOMIC DNA]</scope>
    <source>
        <strain evidence="4 5">Gsoil 818</strain>
    </source>
</reference>
<feature type="domain" description="HTH luxR-type" evidence="3">
    <location>
        <begin position="892"/>
        <end position="957"/>
    </location>
</feature>
<sequence>MSQRVSAGVMVGREEPLRALAAGFDLARQGDGRLVVVGGEAGVGKTRLVGEFLDRADGAVRLQGGCLELGEAVMPLAPVAGILRQLARDLGDDRAADLAGPELAGFLPGRPQGASDPQWSGQLSMFESFRAVLERLSQDGPVVVAIEDLHWADRSTLDLVTWLARNLVGSRVLLVATYRSDEMRRSHPLRPVLAELGRLAHVERVELQPLTDQEVAELLTAIHGRPVPPEIVSQVADRSEGNPFFAEELFAACDDERVPLTLRDILSARIDGLPDAAKEVLRIAAAAGRRVDHRLLEVVATLGLDELDAGLRAAIDGQALVPDGDGFRFRHALLQEAVHEQLLPGERSRLHRAFADALLEEPALGAGGADSVDSELAHHALAAHDLDLAFRSLVRAGRRAHALFAFSEAQTHLEGAAELRDRISPEAAQEAPAVWELLRAASHCSRHGGDPSAGVGHLKRAIGTLDPVADRVVVGGLWSELSESYWMNGRGDDAVAASDKATEMLGDDRTREAAEALAWRSRLLMLLGRFEESVEPGRRGVEIARELGAQVELSRAQNSLGTSLGALGHLEEGLELLRDAVAIADAAGAGGDAVRGYINMTSTLRTPGNDVPLAERTAREGLDYAERHRVRGGMTDWLRMELVDVHLRAGRLRGAESVLLQVRTGWTNGINGQYFHTSSAWIDVIEGRYAEAEEHLALARQLAPMIRDPQAIGPQVGLRMLISLGVGRPEVGDALDILEPFIGDANTYPGLVLVARVAAAAAEAGSEDAREALARIRSLLAEERVGANDVLAANLDGWLALVDAEVARVAGRHDPELWRLARDAMDERGYAEQAAYCRVRLVDALGHAGSGDLAAELAAAHRCASDLGAATLLDDLDTVARRHRVKVPGAPVQRGLAGLTARETEVLGLLAQGRTNREIGEALFISEKTASVHVSNILAKLGVTNRGEAAALARDLGV</sequence>
<comment type="caution">
    <text evidence="4">The sequence shown here is derived from an EMBL/GenBank/DDBJ whole genome shotgun (WGS) entry which is preliminary data.</text>
</comment>
<dbReference type="SUPFAM" id="SSF52540">
    <property type="entry name" value="P-loop containing nucleoside triphosphate hydrolases"/>
    <property type="match status" value="1"/>
</dbReference>
<dbReference type="OrthoDB" id="3795727at2"/>